<dbReference type="AlphaFoldDB" id="W6UMT0"/>
<proteinExistence type="predicted"/>
<dbReference type="KEGG" id="egl:EGR_10352"/>
<reference evidence="1 2" key="1">
    <citation type="journal article" date="2013" name="Nat. Genet.">
        <title>The genome of the hydatid tapeworm Echinococcus granulosus.</title>
        <authorList>
            <person name="Zheng H."/>
            <person name="Zhang W."/>
            <person name="Zhang L."/>
            <person name="Zhang Z."/>
            <person name="Li J."/>
            <person name="Lu G."/>
            <person name="Zhu Y."/>
            <person name="Wang Y."/>
            <person name="Huang Y."/>
            <person name="Liu J."/>
            <person name="Kang H."/>
            <person name="Chen J."/>
            <person name="Wang L."/>
            <person name="Chen A."/>
            <person name="Yu S."/>
            <person name="Gao Z."/>
            <person name="Jin L."/>
            <person name="Gu W."/>
            <person name="Wang Z."/>
            <person name="Zhao L."/>
            <person name="Shi B."/>
            <person name="Wen H."/>
            <person name="Lin R."/>
            <person name="Jones M.K."/>
            <person name="Brejova B."/>
            <person name="Vinar T."/>
            <person name="Zhao G."/>
            <person name="McManus D.P."/>
            <person name="Chen Z."/>
            <person name="Zhou Y."/>
            <person name="Wang S."/>
        </authorList>
    </citation>
    <scope>NUCLEOTIDE SEQUENCE [LARGE SCALE GENOMIC DNA]</scope>
</reference>
<evidence type="ECO:0000313" key="1">
    <source>
        <dbReference type="EMBL" id="EUB54799.1"/>
    </source>
</evidence>
<evidence type="ECO:0000313" key="2">
    <source>
        <dbReference type="Proteomes" id="UP000019149"/>
    </source>
</evidence>
<dbReference type="RefSeq" id="XP_024345995.1">
    <property type="nucleotide sequence ID" value="XM_024499601.1"/>
</dbReference>
<keyword evidence="2" id="KW-1185">Reference proteome</keyword>
<dbReference type="GeneID" id="36346067"/>
<accession>W6UMT0</accession>
<dbReference type="CTD" id="36346067"/>
<comment type="caution">
    <text evidence="1">The sequence shown here is derived from an EMBL/GenBank/DDBJ whole genome shotgun (WGS) entry which is preliminary data.</text>
</comment>
<gene>
    <name evidence="1" type="ORF">EGR_10352</name>
</gene>
<protein>
    <submittedName>
        <fullName evidence="1">Uncharacterized protein</fullName>
    </submittedName>
</protein>
<dbReference type="EMBL" id="APAU02000211">
    <property type="protein sequence ID" value="EUB54799.1"/>
    <property type="molecule type" value="Genomic_DNA"/>
</dbReference>
<name>W6UMT0_ECHGR</name>
<organism evidence="1 2">
    <name type="scientific">Echinococcus granulosus</name>
    <name type="common">Hydatid tapeworm</name>
    <dbReference type="NCBI Taxonomy" id="6210"/>
    <lineage>
        <taxon>Eukaryota</taxon>
        <taxon>Metazoa</taxon>
        <taxon>Spiralia</taxon>
        <taxon>Lophotrochozoa</taxon>
        <taxon>Platyhelminthes</taxon>
        <taxon>Cestoda</taxon>
        <taxon>Eucestoda</taxon>
        <taxon>Cyclophyllidea</taxon>
        <taxon>Taeniidae</taxon>
        <taxon>Echinococcus</taxon>
        <taxon>Echinococcus granulosus group</taxon>
    </lineage>
</organism>
<dbReference type="Proteomes" id="UP000019149">
    <property type="component" value="Unassembled WGS sequence"/>
</dbReference>
<sequence length="222" mass="25787">MLCWLLKSKVNEQESRHEYKESGNLLAQFKNATFCQFSPIHDISIIQPVLLISRTYKTTIEFVYVRIGGYLNAYLPFLIEADALLWESRVVQTPETPSSFLIFCFLKIGNLFTPWIGAYEYSALPHFKKYSYLLYCFFYLRLCVRQGVFKIIADKNFPALLNQLSFRLKGLTILAQADYLDQINYSVVTNPKKPSRLLHVRKDNATDEHITSVHLDKSSPIR</sequence>